<evidence type="ECO:0008006" key="3">
    <source>
        <dbReference type="Google" id="ProtNLM"/>
    </source>
</evidence>
<name>A0A699HPZ9_TANCI</name>
<reference evidence="2" key="1">
    <citation type="journal article" date="2019" name="Sci. Rep.">
        <title>Draft genome of Tanacetum cinerariifolium, the natural source of mosquito coil.</title>
        <authorList>
            <person name="Yamashiro T."/>
            <person name="Shiraishi A."/>
            <person name="Satake H."/>
            <person name="Nakayama K."/>
        </authorList>
    </citation>
    <scope>NUCLEOTIDE SEQUENCE</scope>
</reference>
<protein>
    <recommendedName>
        <fullName evidence="3">Reverse transcriptase domain-containing protein</fullName>
    </recommendedName>
</protein>
<feature type="region of interest" description="Disordered" evidence="1">
    <location>
        <begin position="29"/>
        <end position="56"/>
    </location>
</feature>
<dbReference type="AlphaFoldDB" id="A0A699HPZ9"/>
<evidence type="ECO:0000313" key="2">
    <source>
        <dbReference type="EMBL" id="GEY60119.1"/>
    </source>
</evidence>
<proteinExistence type="predicted"/>
<gene>
    <name evidence="2" type="ORF">Tci_432093</name>
</gene>
<evidence type="ECO:0000256" key="1">
    <source>
        <dbReference type="SAM" id="MobiDB-lite"/>
    </source>
</evidence>
<sequence length="94" mass="10767">MPPKKTPTPMTNAAIKQLIDQGVFDALAEHEANRNSKNRDDRHDSGSGERRQVPTTRECTYNDFPKCQPFKFKNVMENTKENDDRQVVTPQTGF</sequence>
<feature type="compositionally biased region" description="Basic and acidic residues" evidence="1">
    <location>
        <begin position="29"/>
        <end position="52"/>
    </location>
</feature>
<accession>A0A699HPZ9</accession>
<organism evidence="2">
    <name type="scientific">Tanacetum cinerariifolium</name>
    <name type="common">Dalmatian daisy</name>
    <name type="synonym">Chrysanthemum cinerariifolium</name>
    <dbReference type="NCBI Taxonomy" id="118510"/>
    <lineage>
        <taxon>Eukaryota</taxon>
        <taxon>Viridiplantae</taxon>
        <taxon>Streptophyta</taxon>
        <taxon>Embryophyta</taxon>
        <taxon>Tracheophyta</taxon>
        <taxon>Spermatophyta</taxon>
        <taxon>Magnoliopsida</taxon>
        <taxon>eudicotyledons</taxon>
        <taxon>Gunneridae</taxon>
        <taxon>Pentapetalae</taxon>
        <taxon>asterids</taxon>
        <taxon>campanulids</taxon>
        <taxon>Asterales</taxon>
        <taxon>Asteraceae</taxon>
        <taxon>Asteroideae</taxon>
        <taxon>Anthemideae</taxon>
        <taxon>Anthemidinae</taxon>
        <taxon>Tanacetum</taxon>
    </lineage>
</organism>
<comment type="caution">
    <text evidence="2">The sequence shown here is derived from an EMBL/GenBank/DDBJ whole genome shotgun (WGS) entry which is preliminary data.</text>
</comment>
<dbReference type="EMBL" id="BKCJ010192518">
    <property type="protein sequence ID" value="GEY60119.1"/>
    <property type="molecule type" value="Genomic_DNA"/>
</dbReference>